<evidence type="ECO:0000256" key="2">
    <source>
        <dbReference type="ARBA" id="ARBA00022723"/>
    </source>
</evidence>
<dbReference type="InterPro" id="IPR028090">
    <property type="entry name" value="JAB_dom_prok"/>
</dbReference>
<dbReference type="GO" id="GO:0008237">
    <property type="term" value="F:metallopeptidase activity"/>
    <property type="evidence" value="ECO:0007669"/>
    <property type="project" value="UniProtKB-KW"/>
</dbReference>
<dbReference type="PROSITE" id="PS50249">
    <property type="entry name" value="MPN"/>
    <property type="match status" value="1"/>
</dbReference>
<dbReference type="EMBL" id="LOPU01000018">
    <property type="protein sequence ID" value="KTG10028.1"/>
    <property type="molecule type" value="Genomic_DNA"/>
</dbReference>
<accession>A0A0W1R970</accession>
<reference evidence="7 8" key="1">
    <citation type="submission" date="2015-12" db="EMBL/GenBank/DDBJ databases">
        <title>Haloprofundus marisrubri gen. nov., sp. nov., an extremely halophilic archaeon isolated from the Discovery deep brine-seawater interface in the Red Sea.</title>
        <authorList>
            <person name="Zhang G."/>
            <person name="Stingl U."/>
            <person name="Rashid M."/>
        </authorList>
    </citation>
    <scope>NUCLEOTIDE SEQUENCE [LARGE SCALE GENOMIC DNA]</scope>
    <source>
        <strain evidence="7 8">SB9</strain>
    </source>
</reference>
<feature type="domain" description="MPN" evidence="6">
    <location>
        <begin position="10"/>
        <end position="131"/>
    </location>
</feature>
<dbReference type="SUPFAM" id="SSF102712">
    <property type="entry name" value="JAB1/MPN domain"/>
    <property type="match status" value="1"/>
</dbReference>
<keyword evidence="4" id="KW-0862">Zinc</keyword>
<evidence type="ECO:0000256" key="4">
    <source>
        <dbReference type="ARBA" id="ARBA00022833"/>
    </source>
</evidence>
<dbReference type="InterPro" id="IPR037518">
    <property type="entry name" value="MPN"/>
</dbReference>
<dbReference type="OrthoDB" id="4612at2157"/>
<dbReference type="GO" id="GO:0006508">
    <property type="term" value="P:proteolysis"/>
    <property type="evidence" value="ECO:0007669"/>
    <property type="project" value="UniProtKB-KW"/>
</dbReference>
<dbReference type="Pfam" id="PF14464">
    <property type="entry name" value="Prok-JAB"/>
    <property type="match status" value="1"/>
</dbReference>
<evidence type="ECO:0000256" key="3">
    <source>
        <dbReference type="ARBA" id="ARBA00022801"/>
    </source>
</evidence>
<evidence type="ECO:0000259" key="6">
    <source>
        <dbReference type="PROSITE" id="PS50249"/>
    </source>
</evidence>
<dbReference type="GO" id="GO:0000502">
    <property type="term" value="C:proteasome complex"/>
    <property type="evidence" value="ECO:0007669"/>
    <property type="project" value="UniProtKB-KW"/>
</dbReference>
<gene>
    <name evidence="7" type="ORF">AUR64_10525</name>
</gene>
<evidence type="ECO:0000313" key="7">
    <source>
        <dbReference type="EMBL" id="KTG10028.1"/>
    </source>
</evidence>
<sequence>MRLFRSSEILGIAAETLEFVLEASEETHPNEYMGFLRGEDARDLGLDRDGTVITDVLVIPGTESNPVSATVKTSMVPNDRHAVGSVHSHPNGVLRPSDADLGTFGNGDAHIIVGAPYGWNDWRAFDRDGKRRKLDVLDVDLPDDEAFFDFTQEDIDRELSEDS</sequence>
<comment type="caution">
    <text evidence="7">The sequence shown here is derived from an EMBL/GenBank/DDBJ whole genome shotgun (WGS) entry which is preliminary data.</text>
</comment>
<keyword evidence="2" id="KW-0479">Metal-binding</keyword>
<keyword evidence="1" id="KW-0645">Protease</keyword>
<dbReference type="CDD" id="cd08072">
    <property type="entry name" value="MPN_archaeal"/>
    <property type="match status" value="1"/>
</dbReference>
<evidence type="ECO:0000256" key="5">
    <source>
        <dbReference type="ARBA" id="ARBA00023049"/>
    </source>
</evidence>
<proteinExistence type="predicted"/>
<evidence type="ECO:0000256" key="1">
    <source>
        <dbReference type="ARBA" id="ARBA00022670"/>
    </source>
</evidence>
<evidence type="ECO:0000313" key="8">
    <source>
        <dbReference type="Proteomes" id="UP000054387"/>
    </source>
</evidence>
<dbReference type="Gene3D" id="3.40.140.10">
    <property type="entry name" value="Cytidine Deaminase, domain 2"/>
    <property type="match status" value="1"/>
</dbReference>
<dbReference type="RefSeq" id="WP_058581383.1">
    <property type="nucleotide sequence ID" value="NZ_LOPU01000018.1"/>
</dbReference>
<keyword evidence="8" id="KW-1185">Reference proteome</keyword>
<keyword evidence="5" id="KW-0482">Metalloprotease</keyword>
<protein>
    <submittedName>
        <fullName evidence="7">Proteasome protein</fullName>
    </submittedName>
</protein>
<dbReference type="GO" id="GO:0046872">
    <property type="term" value="F:metal ion binding"/>
    <property type="evidence" value="ECO:0007669"/>
    <property type="project" value="UniProtKB-KW"/>
</dbReference>
<name>A0A0W1R970_9EURY</name>
<keyword evidence="7" id="KW-0647">Proteasome</keyword>
<dbReference type="AlphaFoldDB" id="A0A0W1R970"/>
<dbReference type="STRING" id="1514971.AUR64_10525"/>
<keyword evidence="3" id="KW-0378">Hydrolase</keyword>
<dbReference type="Proteomes" id="UP000054387">
    <property type="component" value="Unassembled WGS sequence"/>
</dbReference>
<organism evidence="7 8">
    <name type="scientific">Haloprofundus marisrubri</name>
    <dbReference type="NCBI Taxonomy" id="1514971"/>
    <lineage>
        <taxon>Archaea</taxon>
        <taxon>Methanobacteriati</taxon>
        <taxon>Methanobacteriota</taxon>
        <taxon>Stenosarchaea group</taxon>
        <taxon>Halobacteria</taxon>
        <taxon>Halobacteriales</taxon>
        <taxon>Haloferacaceae</taxon>
        <taxon>Haloprofundus</taxon>
    </lineage>
</organism>